<organism evidence="1">
    <name type="scientific">Arundo donax</name>
    <name type="common">Giant reed</name>
    <name type="synonym">Donax arundinaceus</name>
    <dbReference type="NCBI Taxonomy" id="35708"/>
    <lineage>
        <taxon>Eukaryota</taxon>
        <taxon>Viridiplantae</taxon>
        <taxon>Streptophyta</taxon>
        <taxon>Embryophyta</taxon>
        <taxon>Tracheophyta</taxon>
        <taxon>Spermatophyta</taxon>
        <taxon>Magnoliopsida</taxon>
        <taxon>Liliopsida</taxon>
        <taxon>Poales</taxon>
        <taxon>Poaceae</taxon>
        <taxon>PACMAD clade</taxon>
        <taxon>Arundinoideae</taxon>
        <taxon>Arundineae</taxon>
        <taxon>Arundo</taxon>
    </lineage>
</organism>
<reference evidence="1" key="1">
    <citation type="submission" date="2014-09" db="EMBL/GenBank/DDBJ databases">
        <authorList>
            <person name="Magalhaes I.L.F."/>
            <person name="Oliveira U."/>
            <person name="Santos F.R."/>
            <person name="Vidigal T.H.D.A."/>
            <person name="Brescovit A.D."/>
            <person name="Santos A.J."/>
        </authorList>
    </citation>
    <scope>NUCLEOTIDE SEQUENCE</scope>
    <source>
        <tissue evidence="1">Shoot tissue taken approximately 20 cm above the soil surface</tissue>
    </source>
</reference>
<name>A0A0A9BUC0_ARUDO</name>
<reference evidence="1" key="2">
    <citation type="journal article" date="2015" name="Data Brief">
        <title>Shoot transcriptome of the giant reed, Arundo donax.</title>
        <authorList>
            <person name="Barrero R.A."/>
            <person name="Guerrero F.D."/>
            <person name="Moolhuijzen P."/>
            <person name="Goolsby J.A."/>
            <person name="Tidwell J."/>
            <person name="Bellgard S.E."/>
            <person name="Bellgard M.I."/>
        </authorList>
    </citation>
    <scope>NUCLEOTIDE SEQUENCE</scope>
    <source>
        <tissue evidence="1">Shoot tissue taken approximately 20 cm above the soil surface</tissue>
    </source>
</reference>
<evidence type="ECO:0000313" key="1">
    <source>
        <dbReference type="EMBL" id="JAD62872.1"/>
    </source>
</evidence>
<dbReference type="EMBL" id="GBRH01235023">
    <property type="protein sequence ID" value="JAD62872.1"/>
    <property type="molecule type" value="Transcribed_RNA"/>
</dbReference>
<proteinExistence type="predicted"/>
<accession>A0A0A9BUC0</accession>
<dbReference type="AlphaFoldDB" id="A0A0A9BUC0"/>
<protein>
    <submittedName>
        <fullName evidence="1">Uncharacterized protein</fullName>
    </submittedName>
</protein>
<sequence length="37" mass="4089">MKRIIECLEMLCSSAPVLSSVYSNILQYSSDGLLQVP</sequence>